<dbReference type="Pfam" id="PF00583">
    <property type="entry name" value="Acetyltransf_1"/>
    <property type="match status" value="1"/>
</dbReference>
<dbReference type="InterPro" id="IPR050832">
    <property type="entry name" value="Bact_Acetyltransf"/>
</dbReference>
<sequence length="190" mass="20890">MDCKGWVLTTLSGMSLLCQHGCSRDKSEEPIVGTVRIERVGYGHPDAVRLVADVQAEYVVRYGGQDESPVDPLEFEPPHGSFYLGWLNDVPVATGAWRRSRVEAFGTTETCEIKRMYVVPAARGEGHARRMLTHLEESARAAGARALVLETGMKQPEAIALYESSGYVAVPGFGYYRDSPLSRTLGKRLA</sequence>
<dbReference type="Gene3D" id="3.40.630.30">
    <property type="match status" value="1"/>
</dbReference>
<proteinExistence type="predicted"/>
<dbReference type="CDD" id="cd04301">
    <property type="entry name" value="NAT_SF"/>
    <property type="match status" value="1"/>
</dbReference>
<organism evidence="4 5">
    <name type="scientific">Nocardioides szechwanensis</name>
    <dbReference type="NCBI Taxonomy" id="1005944"/>
    <lineage>
        <taxon>Bacteria</taxon>
        <taxon>Bacillati</taxon>
        <taxon>Actinomycetota</taxon>
        <taxon>Actinomycetes</taxon>
        <taxon>Propionibacteriales</taxon>
        <taxon>Nocardioidaceae</taxon>
        <taxon>Nocardioides</taxon>
    </lineage>
</organism>
<keyword evidence="2" id="KW-0012">Acyltransferase</keyword>
<evidence type="ECO:0000313" key="4">
    <source>
        <dbReference type="EMBL" id="SDN16807.1"/>
    </source>
</evidence>
<dbReference type="PANTHER" id="PTHR43877:SF2">
    <property type="entry name" value="AMINOALKYLPHOSPHONATE N-ACETYLTRANSFERASE-RELATED"/>
    <property type="match status" value="1"/>
</dbReference>
<evidence type="ECO:0000256" key="2">
    <source>
        <dbReference type="ARBA" id="ARBA00023315"/>
    </source>
</evidence>
<evidence type="ECO:0000313" key="5">
    <source>
        <dbReference type="Proteomes" id="UP000199004"/>
    </source>
</evidence>
<accession>A0A1G9Z6M9</accession>
<dbReference type="InterPro" id="IPR016181">
    <property type="entry name" value="Acyl_CoA_acyltransferase"/>
</dbReference>
<feature type="domain" description="N-acetyltransferase" evidence="3">
    <location>
        <begin position="35"/>
        <end position="190"/>
    </location>
</feature>
<keyword evidence="1 4" id="KW-0808">Transferase</keyword>
<dbReference type="PROSITE" id="PS51186">
    <property type="entry name" value="GNAT"/>
    <property type="match status" value="1"/>
</dbReference>
<name>A0A1G9Z6M9_9ACTN</name>
<dbReference type="InterPro" id="IPR000182">
    <property type="entry name" value="GNAT_dom"/>
</dbReference>
<dbReference type="GO" id="GO:0016747">
    <property type="term" value="F:acyltransferase activity, transferring groups other than amino-acyl groups"/>
    <property type="evidence" value="ECO:0007669"/>
    <property type="project" value="InterPro"/>
</dbReference>
<protein>
    <submittedName>
        <fullName evidence="4">Acetyltransferase (GNAT) family protein</fullName>
    </submittedName>
</protein>
<dbReference type="SUPFAM" id="SSF55729">
    <property type="entry name" value="Acyl-CoA N-acyltransferases (Nat)"/>
    <property type="match status" value="1"/>
</dbReference>
<keyword evidence="5" id="KW-1185">Reference proteome</keyword>
<dbReference type="AlphaFoldDB" id="A0A1G9Z6M9"/>
<dbReference type="PANTHER" id="PTHR43877">
    <property type="entry name" value="AMINOALKYLPHOSPHONATE N-ACETYLTRANSFERASE-RELATED-RELATED"/>
    <property type="match status" value="1"/>
</dbReference>
<reference evidence="4 5" key="1">
    <citation type="submission" date="2016-10" db="EMBL/GenBank/DDBJ databases">
        <authorList>
            <person name="de Groot N.N."/>
        </authorList>
    </citation>
    <scope>NUCLEOTIDE SEQUENCE [LARGE SCALE GENOMIC DNA]</scope>
    <source>
        <strain evidence="4 5">CGMCC 1.11147</strain>
    </source>
</reference>
<dbReference type="Proteomes" id="UP000199004">
    <property type="component" value="Unassembled WGS sequence"/>
</dbReference>
<dbReference type="STRING" id="1005944.SAMN05192576_1624"/>
<gene>
    <name evidence="4" type="ORF">SAMN05192576_1624</name>
</gene>
<evidence type="ECO:0000256" key="1">
    <source>
        <dbReference type="ARBA" id="ARBA00022679"/>
    </source>
</evidence>
<evidence type="ECO:0000259" key="3">
    <source>
        <dbReference type="PROSITE" id="PS51186"/>
    </source>
</evidence>
<dbReference type="EMBL" id="FNIC01000002">
    <property type="protein sequence ID" value="SDN16807.1"/>
    <property type="molecule type" value="Genomic_DNA"/>
</dbReference>